<dbReference type="PANTHER" id="PTHR44227">
    <property type="match status" value="1"/>
</dbReference>
<reference evidence="3" key="1">
    <citation type="submission" date="2019-08" db="EMBL/GenBank/DDBJ databases">
        <authorList>
            <person name="Kucharzyk K."/>
            <person name="Murdoch R.W."/>
            <person name="Higgins S."/>
            <person name="Loffler F."/>
        </authorList>
    </citation>
    <scope>NUCLEOTIDE SEQUENCE</scope>
</reference>
<dbReference type="Pfam" id="PF13174">
    <property type="entry name" value="TPR_6"/>
    <property type="match status" value="1"/>
</dbReference>
<keyword evidence="2" id="KW-0802">TPR repeat</keyword>
<gene>
    <name evidence="3" type="primary">bepA_40</name>
    <name evidence="3" type="ORF">SDC9_66789</name>
</gene>
<dbReference type="InterPro" id="IPR013105">
    <property type="entry name" value="TPR_2"/>
</dbReference>
<dbReference type="PANTHER" id="PTHR44227:SF3">
    <property type="entry name" value="PROTEIN O-MANNOSYL-TRANSFERASE TMTC4"/>
    <property type="match status" value="1"/>
</dbReference>
<dbReference type="Gene3D" id="1.25.40.10">
    <property type="entry name" value="Tetratricopeptide repeat domain"/>
    <property type="match status" value="3"/>
</dbReference>
<name>A0A644XVX0_9ZZZZ</name>
<dbReference type="EC" id="3.4.-.-" evidence="3"/>
<sequence length="378" mass="42764">MNEIQKLADKFPENPEYSLALIRYYLSTARAGLALNSINAVLAVDPENSLAHAYLSDYYHRSGNDSLAKNEIKSIIASPATGIDEKISLFMDIYKAGSVYGDTTMVYSLLDTLVAVHPTEAKAWTMYADFLNAADRTDEALLKWEKALEFDKSVFQIWDLVMNTLYDNQQYDSLLNYSEQAAELFPEQSTVWFFLGAAQYNVALFEKASVSLEAALDLRLSKKEMYNDAMYLLAEAYLKTGRNAESDDMFEKLIETDPNNFVAMNAYAYSMALRGEKTEKARMLIDKALPENIDKAEFQHTLGLVLFREKKYSEAADAYRKAINLGGDDDGALLEHYADVLYFLGNTAEAVRYWTMAADLGGTGKWIEKKITDKKYYE</sequence>
<evidence type="ECO:0000313" key="3">
    <source>
        <dbReference type="EMBL" id="MPM20360.1"/>
    </source>
</evidence>
<accession>A0A644XVX0</accession>
<proteinExistence type="predicted"/>
<dbReference type="SMART" id="SM00028">
    <property type="entry name" value="TPR"/>
    <property type="match status" value="5"/>
</dbReference>
<dbReference type="GO" id="GO:0035269">
    <property type="term" value="P:protein O-linked glycosylation via mannose"/>
    <property type="evidence" value="ECO:0007669"/>
    <property type="project" value="TreeGrafter"/>
</dbReference>
<dbReference type="GO" id="GO:0005783">
    <property type="term" value="C:endoplasmic reticulum"/>
    <property type="evidence" value="ECO:0007669"/>
    <property type="project" value="TreeGrafter"/>
</dbReference>
<protein>
    <submittedName>
        <fullName evidence="3">Beta-barrel assembly-enhancing protease</fullName>
        <ecNumber evidence="3">3.4.-.-</ecNumber>
    </submittedName>
</protein>
<dbReference type="GO" id="GO:0000030">
    <property type="term" value="F:mannosyltransferase activity"/>
    <property type="evidence" value="ECO:0007669"/>
    <property type="project" value="TreeGrafter"/>
</dbReference>
<dbReference type="PROSITE" id="PS50005">
    <property type="entry name" value="TPR"/>
    <property type="match status" value="2"/>
</dbReference>
<dbReference type="Pfam" id="PF07719">
    <property type="entry name" value="TPR_2"/>
    <property type="match status" value="1"/>
</dbReference>
<dbReference type="GO" id="GO:0006508">
    <property type="term" value="P:proteolysis"/>
    <property type="evidence" value="ECO:0007669"/>
    <property type="project" value="UniProtKB-KW"/>
</dbReference>
<evidence type="ECO:0000256" key="2">
    <source>
        <dbReference type="ARBA" id="ARBA00022803"/>
    </source>
</evidence>
<comment type="caution">
    <text evidence="3">The sequence shown here is derived from an EMBL/GenBank/DDBJ whole genome shotgun (WGS) entry which is preliminary data.</text>
</comment>
<dbReference type="InterPro" id="IPR052346">
    <property type="entry name" value="O-mannosyl-transferase_TMTC"/>
</dbReference>
<keyword evidence="3" id="KW-0378">Hydrolase</keyword>
<dbReference type="GO" id="GO:0008233">
    <property type="term" value="F:peptidase activity"/>
    <property type="evidence" value="ECO:0007669"/>
    <property type="project" value="UniProtKB-KW"/>
</dbReference>
<dbReference type="InterPro" id="IPR011990">
    <property type="entry name" value="TPR-like_helical_dom_sf"/>
</dbReference>
<dbReference type="GO" id="GO:0030968">
    <property type="term" value="P:endoplasmic reticulum unfolded protein response"/>
    <property type="evidence" value="ECO:0007669"/>
    <property type="project" value="TreeGrafter"/>
</dbReference>
<keyword evidence="1" id="KW-0677">Repeat</keyword>
<dbReference type="SUPFAM" id="SSF48452">
    <property type="entry name" value="TPR-like"/>
    <property type="match status" value="2"/>
</dbReference>
<dbReference type="EMBL" id="VSSQ01003364">
    <property type="protein sequence ID" value="MPM20360.1"/>
    <property type="molecule type" value="Genomic_DNA"/>
</dbReference>
<evidence type="ECO:0000256" key="1">
    <source>
        <dbReference type="ARBA" id="ARBA00022737"/>
    </source>
</evidence>
<dbReference type="InterPro" id="IPR019734">
    <property type="entry name" value="TPR_rpt"/>
</dbReference>
<organism evidence="3">
    <name type="scientific">bioreactor metagenome</name>
    <dbReference type="NCBI Taxonomy" id="1076179"/>
    <lineage>
        <taxon>unclassified sequences</taxon>
        <taxon>metagenomes</taxon>
        <taxon>ecological metagenomes</taxon>
    </lineage>
</organism>
<dbReference type="AlphaFoldDB" id="A0A644XVX0"/>
<keyword evidence="3" id="KW-0645">Protease</keyword>